<comment type="caution">
    <text evidence="1">The sequence shown here is derived from an EMBL/GenBank/DDBJ whole genome shotgun (WGS) entry which is preliminary data.</text>
</comment>
<dbReference type="RefSeq" id="WP_211848770.1">
    <property type="nucleotide sequence ID" value="NZ_JAAEDL010000028.1"/>
</dbReference>
<dbReference type="AlphaFoldDB" id="A0A9X9XHL1"/>
<name>A0A9X9XHL1_9PROT</name>
<keyword evidence="2" id="KW-1185">Reference proteome</keyword>
<dbReference type="EMBL" id="JAAEDL010000028">
    <property type="protein sequence ID" value="MBR0683197.1"/>
    <property type="molecule type" value="Genomic_DNA"/>
</dbReference>
<gene>
    <name evidence="1" type="ORF">GXW74_22100</name>
</gene>
<reference evidence="1" key="2">
    <citation type="journal article" date="2021" name="Syst. Appl. Microbiol.">
        <title>Roseomonas hellenica sp. nov., isolated from roots of wild-growing Alkanna tinctoria.</title>
        <authorList>
            <person name="Rat A."/>
            <person name="Naranjo H.D."/>
            <person name="Lebbe L."/>
            <person name="Cnockaert M."/>
            <person name="Krigas N."/>
            <person name="Grigoriadou K."/>
            <person name="Maloupa E."/>
            <person name="Willems A."/>
        </authorList>
    </citation>
    <scope>NUCLEOTIDE SEQUENCE</scope>
    <source>
        <strain evidence="1">LMG 31228</strain>
    </source>
</reference>
<accession>A0A9X9XHL1</accession>
<proteinExistence type="predicted"/>
<evidence type="ECO:0000313" key="1">
    <source>
        <dbReference type="EMBL" id="MBR0683197.1"/>
    </source>
</evidence>
<sequence>METIALGPFAVTPDGALAPLAADPAPALRFAWRGRACRAEVAADGLRLAADAARIPSTAEPGADRRRAFAAVARLPAHLPSGWRARLLPDHRLRLEASAPLAAPANATALVASLVRFVLALDPYLDSLEAAGVAWPPGTSRT</sequence>
<dbReference type="Proteomes" id="UP001138709">
    <property type="component" value="Unassembled WGS sequence"/>
</dbReference>
<protein>
    <submittedName>
        <fullName evidence="1">Uncharacterized protein</fullName>
    </submittedName>
</protein>
<reference evidence="1" key="1">
    <citation type="submission" date="2020-01" db="EMBL/GenBank/DDBJ databases">
        <authorList>
            <person name="Rat A."/>
        </authorList>
    </citation>
    <scope>NUCLEOTIDE SEQUENCE</scope>
    <source>
        <strain evidence="1">LMG 31228</strain>
    </source>
</reference>
<evidence type="ECO:0000313" key="2">
    <source>
        <dbReference type="Proteomes" id="UP001138709"/>
    </source>
</evidence>
<organism evidence="1 2">
    <name type="scientific">Neoroseomonas eburnea</name>
    <dbReference type="NCBI Taxonomy" id="1346889"/>
    <lineage>
        <taxon>Bacteria</taxon>
        <taxon>Pseudomonadati</taxon>
        <taxon>Pseudomonadota</taxon>
        <taxon>Alphaproteobacteria</taxon>
        <taxon>Acetobacterales</taxon>
        <taxon>Acetobacteraceae</taxon>
        <taxon>Neoroseomonas</taxon>
    </lineage>
</organism>